<feature type="domain" description="EF-hand" evidence="10">
    <location>
        <begin position="348"/>
        <end position="383"/>
    </location>
</feature>
<dbReference type="GO" id="GO:0005758">
    <property type="term" value="C:mitochondrial intermembrane space"/>
    <property type="evidence" value="ECO:0007669"/>
    <property type="project" value="UniProtKB-SubCell"/>
</dbReference>
<proteinExistence type="predicted"/>
<evidence type="ECO:0000313" key="12">
    <source>
        <dbReference type="Proteomes" id="UP000265040"/>
    </source>
</evidence>
<gene>
    <name evidence="11" type="primary">MICU2</name>
</gene>
<sequence>MASWGKVAAVLRTGLRSSRSLTGLAARRAVGPVLLGSMIGTGAVCYYRHRADIRTAAFAVHAEEQKEAAAPQTSPRKARFTQFASVVYDDEPYMTPRDFLFSVMLENVDRKLRKKKLTEQEVNKMLLAASKAQAGKLLFRTLGDNGLISYTEYLFLLTILTKPRTGFHIAFKMLDVDGNEQVDKKEFLTLKKIIGKTKVRTPKDNMESAADEAEDVNTTLQAYFFGRKGKNKLKYQEFCRFMEDLQAEVQEMEFLQFSKGMDTMRREDFAEWLLHYTNEEDNEVYWENVRKRIPAGQSITFEEFRAFCLFTNNLDDFAFSVKMVTEANRPVGMAQFKRAVRIATGDDLSENVLDTVFKLFDIDGDDCLSHKEFLGVMKDRALRGLKVPTQSGISGYWKCVKRETLKGAKEALGDSRCPI</sequence>
<evidence type="ECO:0000256" key="4">
    <source>
        <dbReference type="ARBA" id="ARBA00022737"/>
    </source>
</evidence>
<dbReference type="Gene3D" id="1.10.238.10">
    <property type="entry name" value="EF-hand"/>
    <property type="match status" value="2"/>
</dbReference>
<reference evidence="11" key="2">
    <citation type="submission" date="2025-08" db="UniProtKB">
        <authorList>
            <consortium name="Ensembl"/>
        </authorList>
    </citation>
    <scope>IDENTIFICATION</scope>
</reference>
<keyword evidence="6" id="KW-0106">Calcium</keyword>
<keyword evidence="8" id="KW-0496">Mitochondrion</keyword>
<evidence type="ECO:0000256" key="6">
    <source>
        <dbReference type="ARBA" id="ARBA00022837"/>
    </source>
</evidence>
<keyword evidence="9" id="KW-0472">Membrane</keyword>
<organism evidence="11 12">
    <name type="scientific">Anabas testudineus</name>
    <name type="common">Climbing perch</name>
    <name type="synonym">Anthias testudineus</name>
    <dbReference type="NCBI Taxonomy" id="64144"/>
    <lineage>
        <taxon>Eukaryota</taxon>
        <taxon>Metazoa</taxon>
        <taxon>Chordata</taxon>
        <taxon>Craniata</taxon>
        <taxon>Vertebrata</taxon>
        <taxon>Euteleostomi</taxon>
        <taxon>Actinopterygii</taxon>
        <taxon>Neopterygii</taxon>
        <taxon>Teleostei</taxon>
        <taxon>Neoteleostei</taxon>
        <taxon>Acanthomorphata</taxon>
        <taxon>Anabantaria</taxon>
        <taxon>Anabantiformes</taxon>
        <taxon>Anabantoidei</taxon>
        <taxon>Anabantidae</taxon>
        <taxon>Anabas</taxon>
    </lineage>
</organism>
<reference evidence="11" key="1">
    <citation type="submission" date="2021-04" db="EMBL/GenBank/DDBJ databases">
        <authorList>
            <consortium name="Wellcome Sanger Institute Data Sharing"/>
        </authorList>
    </citation>
    <scope>NUCLEOTIDE SEQUENCE [LARGE SCALE GENOMIC DNA]</scope>
</reference>
<evidence type="ECO:0000256" key="8">
    <source>
        <dbReference type="ARBA" id="ARBA00023128"/>
    </source>
</evidence>
<dbReference type="AlphaFoldDB" id="A0A3Q1I6A1"/>
<dbReference type="SMART" id="SM00054">
    <property type="entry name" value="EFh"/>
    <property type="match status" value="2"/>
</dbReference>
<dbReference type="InterPro" id="IPR011992">
    <property type="entry name" value="EF-hand-dom_pair"/>
</dbReference>
<dbReference type="Pfam" id="PF13833">
    <property type="entry name" value="EF-hand_8"/>
    <property type="match status" value="1"/>
</dbReference>
<keyword evidence="3" id="KW-0479">Metal-binding</keyword>
<evidence type="ECO:0000313" key="11">
    <source>
        <dbReference type="Ensembl" id="ENSATEP00000000201.2"/>
    </source>
</evidence>
<comment type="subcellular location">
    <subcellularLocation>
        <location evidence="1">Mitochondrion inner membrane</location>
    </subcellularLocation>
    <subcellularLocation>
        <location evidence="2">Mitochondrion intermembrane space</location>
    </subcellularLocation>
</comment>
<dbReference type="PROSITE" id="PS00018">
    <property type="entry name" value="EF_HAND_1"/>
    <property type="match status" value="1"/>
</dbReference>
<evidence type="ECO:0000259" key="10">
    <source>
        <dbReference type="PROSITE" id="PS50222"/>
    </source>
</evidence>
<dbReference type="GO" id="GO:1990246">
    <property type="term" value="C:uniplex complex"/>
    <property type="evidence" value="ECO:0007669"/>
    <property type="project" value="TreeGrafter"/>
</dbReference>
<keyword evidence="7" id="KW-0809">Transit peptide</keyword>
<evidence type="ECO:0000256" key="3">
    <source>
        <dbReference type="ARBA" id="ARBA00022723"/>
    </source>
</evidence>
<dbReference type="OMA" id="LKYQEFH"/>
<keyword evidence="12" id="KW-1185">Reference proteome</keyword>
<dbReference type="GeneTree" id="ENSGT00950000183079"/>
<dbReference type="InterPro" id="IPR018247">
    <property type="entry name" value="EF_Hand_1_Ca_BS"/>
</dbReference>
<dbReference type="RefSeq" id="XP_026227261.1">
    <property type="nucleotide sequence ID" value="XM_026371476.1"/>
</dbReference>
<dbReference type="Ensembl" id="ENSATET00000000211.3">
    <property type="protein sequence ID" value="ENSATEP00000000201.2"/>
    <property type="gene ID" value="ENSATEG00000000150.3"/>
</dbReference>
<evidence type="ECO:0000256" key="1">
    <source>
        <dbReference type="ARBA" id="ARBA00004273"/>
    </source>
</evidence>
<dbReference type="InParanoid" id="A0A3Q1I6A1"/>
<dbReference type="GeneID" id="113169779"/>
<dbReference type="GO" id="GO:0036444">
    <property type="term" value="P:calcium import into the mitochondrion"/>
    <property type="evidence" value="ECO:0007669"/>
    <property type="project" value="TreeGrafter"/>
</dbReference>
<dbReference type="Proteomes" id="UP000265040">
    <property type="component" value="Chromosome 14"/>
</dbReference>
<reference evidence="11" key="3">
    <citation type="submission" date="2025-09" db="UniProtKB">
        <authorList>
            <consortium name="Ensembl"/>
        </authorList>
    </citation>
    <scope>IDENTIFICATION</scope>
</reference>
<evidence type="ECO:0000256" key="5">
    <source>
        <dbReference type="ARBA" id="ARBA00022792"/>
    </source>
</evidence>
<evidence type="ECO:0000256" key="2">
    <source>
        <dbReference type="ARBA" id="ARBA00004569"/>
    </source>
</evidence>
<dbReference type="PANTHER" id="PTHR12294:SF3">
    <property type="entry name" value="CALCIUM UPTAKE PROTEIN 2, MITOCHONDRIAL"/>
    <property type="match status" value="1"/>
</dbReference>
<evidence type="ECO:0000256" key="9">
    <source>
        <dbReference type="ARBA" id="ARBA00023136"/>
    </source>
</evidence>
<keyword evidence="5" id="KW-0999">Mitochondrion inner membrane</keyword>
<dbReference type="PANTHER" id="PTHR12294">
    <property type="entry name" value="EF HAND DOMAIN FAMILY A1,A2-RELATED"/>
    <property type="match status" value="1"/>
</dbReference>
<dbReference type="InterPro" id="IPR002048">
    <property type="entry name" value="EF_hand_dom"/>
</dbReference>
<dbReference type="GO" id="GO:0051560">
    <property type="term" value="P:mitochondrial calcium ion homeostasis"/>
    <property type="evidence" value="ECO:0007669"/>
    <property type="project" value="TreeGrafter"/>
</dbReference>
<dbReference type="InterPro" id="IPR039800">
    <property type="entry name" value="MICU1/2/3"/>
</dbReference>
<dbReference type="GO" id="GO:0005509">
    <property type="term" value="F:calcium ion binding"/>
    <property type="evidence" value="ECO:0007669"/>
    <property type="project" value="InterPro"/>
</dbReference>
<keyword evidence="4" id="KW-0677">Repeat</keyword>
<dbReference type="FunCoup" id="A0A3Q1I6A1">
    <property type="interactions" value="184"/>
</dbReference>
<dbReference type="OrthoDB" id="5859791at2759"/>
<name>A0A3Q1I6A1_ANATE</name>
<feature type="domain" description="EF-hand" evidence="10">
    <location>
        <begin position="162"/>
        <end position="197"/>
    </location>
</feature>
<evidence type="ECO:0000256" key="7">
    <source>
        <dbReference type="ARBA" id="ARBA00022946"/>
    </source>
</evidence>
<dbReference type="PROSITE" id="PS50222">
    <property type="entry name" value="EF_HAND_2"/>
    <property type="match status" value="2"/>
</dbReference>
<accession>A0A3Q1I6A1</accession>
<protein>
    <recommendedName>
        <fullName evidence="10">EF-hand domain-containing protein</fullName>
    </recommendedName>
</protein>
<dbReference type="SUPFAM" id="SSF47473">
    <property type="entry name" value="EF-hand"/>
    <property type="match status" value="2"/>
</dbReference>